<sequence length="321" mass="35915">MNNDNYYVKYQKYKLKYVNAKSKQNGGQRKYIPLEKLGDALYPPETNINTQFTDNKLYDQACLNAVPILCGKTTPQSGYCRRSDKDCTFVEFGKSEFSMPGETKPVYQNFKNVRPSELDAYGNPVYMYKPYVFLDQIENVIQSQSGLDASLVEKIKAEVAKIKKDLTNRPLTTEELQELEHAPIPKGSPNPLTAQDWPAFMPEAEAEAEAAPLRPTRAPPEPTSAPIAAAPTPVAAAPTPTTGSAAESKLRQEMLDLINPLESKIKKYENELSSLQSELNRTKLTSDKIAQKVNLLIPIVTQIVISYTALKNMNSRRGRFM</sequence>
<protein>
    <submittedName>
        <fullName evidence="3">Uncharacterized protein</fullName>
    </submittedName>
</protein>
<gene>
    <name evidence="3" type="ORF">Hyperionvirus12_34</name>
</gene>
<reference evidence="3" key="1">
    <citation type="submission" date="2018-10" db="EMBL/GenBank/DDBJ databases">
        <title>Hidden diversity of soil giant viruses.</title>
        <authorList>
            <person name="Schulz F."/>
            <person name="Alteio L."/>
            <person name="Goudeau D."/>
            <person name="Ryan E.M."/>
            <person name="Malmstrom R.R."/>
            <person name="Blanchard J."/>
            <person name="Woyke T."/>
        </authorList>
    </citation>
    <scope>NUCLEOTIDE SEQUENCE</scope>
    <source>
        <strain evidence="3">HYV1</strain>
    </source>
</reference>
<proteinExistence type="predicted"/>
<feature type="region of interest" description="Disordered" evidence="2">
    <location>
        <begin position="206"/>
        <end position="243"/>
    </location>
</feature>
<keyword evidence="1" id="KW-0175">Coiled coil</keyword>
<evidence type="ECO:0000256" key="2">
    <source>
        <dbReference type="SAM" id="MobiDB-lite"/>
    </source>
</evidence>
<feature type="compositionally biased region" description="Low complexity" evidence="2">
    <location>
        <begin position="224"/>
        <end position="243"/>
    </location>
</feature>
<evidence type="ECO:0000256" key="1">
    <source>
        <dbReference type="SAM" id="Coils"/>
    </source>
</evidence>
<evidence type="ECO:0000313" key="3">
    <source>
        <dbReference type="EMBL" id="AYV83837.1"/>
    </source>
</evidence>
<dbReference type="EMBL" id="MK072394">
    <property type="protein sequence ID" value="AYV83837.1"/>
    <property type="molecule type" value="Genomic_DNA"/>
</dbReference>
<feature type="coiled-coil region" evidence="1">
    <location>
        <begin position="251"/>
        <end position="285"/>
    </location>
</feature>
<accession>A0A3G5A993</accession>
<name>A0A3G5A993_9VIRU</name>
<organism evidence="3">
    <name type="scientific">Hyperionvirus sp</name>
    <dbReference type="NCBI Taxonomy" id="2487770"/>
    <lineage>
        <taxon>Viruses</taxon>
        <taxon>Varidnaviria</taxon>
        <taxon>Bamfordvirae</taxon>
        <taxon>Nucleocytoviricota</taxon>
        <taxon>Megaviricetes</taxon>
        <taxon>Imitervirales</taxon>
        <taxon>Mimiviridae</taxon>
        <taxon>Klosneuvirinae</taxon>
    </lineage>
</organism>